<keyword evidence="3" id="KW-1185">Reference proteome</keyword>
<keyword evidence="2" id="KW-0614">Plasmid</keyword>
<keyword evidence="1" id="KW-0472">Membrane</keyword>
<organism evidence="2 3">
    <name type="scientific">Ectopseudomonas mendocina S5.2</name>
    <dbReference type="NCBI Taxonomy" id="1225174"/>
    <lineage>
        <taxon>Bacteria</taxon>
        <taxon>Pseudomonadati</taxon>
        <taxon>Pseudomonadota</taxon>
        <taxon>Gammaproteobacteria</taxon>
        <taxon>Pseudomonadales</taxon>
        <taxon>Pseudomonadaceae</taxon>
        <taxon>Ectopseudomonas</taxon>
    </lineage>
</organism>
<gene>
    <name evidence="2" type="ORF">DW68_024265</name>
</gene>
<protein>
    <submittedName>
        <fullName evidence="2">Uncharacterized protein</fullName>
    </submittedName>
</protein>
<proteinExistence type="predicted"/>
<sequence>MSEQPVELSDEEIEMVLRHRARCKSPWLSRITRAGHILLCSVAVVTVAVAWFQAANLSDDTMDAMPAPLSWFYGLIH</sequence>
<evidence type="ECO:0000256" key="1">
    <source>
        <dbReference type="SAM" id="Phobius"/>
    </source>
</evidence>
<reference evidence="2 3" key="1">
    <citation type="submission" date="2015-11" db="EMBL/GenBank/DDBJ databases">
        <authorList>
            <person name="Chong T.M."/>
            <person name="Chan K.G."/>
            <person name="Dessaux Y."/>
        </authorList>
    </citation>
    <scope>NUCLEOTIDE SEQUENCE [LARGE SCALE GENOMIC DNA]</scope>
    <source>
        <strain evidence="2 3">S5.2</strain>
        <plasmid evidence="3">Plasmid</plasmid>
    </source>
</reference>
<dbReference type="GeneID" id="57609007"/>
<dbReference type="EMBL" id="CP013125">
    <property type="protein sequence ID" value="ALN21796.1"/>
    <property type="molecule type" value="Genomic_DNA"/>
</dbReference>
<accession>A0ABM5W3I0</accession>
<evidence type="ECO:0000313" key="3">
    <source>
        <dbReference type="Proteomes" id="UP000028530"/>
    </source>
</evidence>
<name>A0ABM5W3I0_ECTME</name>
<keyword evidence="1" id="KW-1133">Transmembrane helix</keyword>
<dbReference type="Proteomes" id="UP000028530">
    <property type="component" value="Plasmid pPME5"/>
</dbReference>
<keyword evidence="1" id="KW-0812">Transmembrane</keyword>
<feature type="transmembrane region" description="Helical" evidence="1">
    <location>
        <begin position="34"/>
        <end position="54"/>
    </location>
</feature>
<geneLocation type="plasmid" evidence="3"/>
<dbReference type="RefSeq" id="WP_017362370.1">
    <property type="nucleotide sequence ID" value="NZ_CP013125.1"/>
</dbReference>
<evidence type="ECO:0000313" key="2">
    <source>
        <dbReference type="EMBL" id="ALN21796.1"/>
    </source>
</evidence>